<protein>
    <recommendedName>
        <fullName evidence="1">Serpin domain-containing protein</fullName>
    </recommendedName>
</protein>
<dbReference type="PANTHER" id="PTHR11461:SF211">
    <property type="entry name" value="GH10112P-RELATED"/>
    <property type="match status" value="1"/>
</dbReference>
<dbReference type="GO" id="GO:0005615">
    <property type="term" value="C:extracellular space"/>
    <property type="evidence" value="ECO:0007669"/>
    <property type="project" value="InterPro"/>
</dbReference>
<comment type="caution">
    <text evidence="2">The sequence shown here is derived from an EMBL/GenBank/DDBJ whole genome shotgun (WGS) entry which is preliminary data.</text>
</comment>
<dbReference type="InterPro" id="IPR023795">
    <property type="entry name" value="Serpin_CS"/>
</dbReference>
<dbReference type="Gene3D" id="2.30.39.10">
    <property type="entry name" value="Alpha-1-antitrypsin, domain 1"/>
    <property type="match status" value="1"/>
</dbReference>
<dbReference type="CDD" id="cd19589">
    <property type="entry name" value="serpin_tengpin-like"/>
    <property type="match status" value="1"/>
</dbReference>
<dbReference type="Gene3D" id="3.30.497.10">
    <property type="entry name" value="Antithrombin, subunit I, domain 2"/>
    <property type="match status" value="1"/>
</dbReference>
<dbReference type="SMART" id="SM00093">
    <property type="entry name" value="SERPIN"/>
    <property type="match status" value="1"/>
</dbReference>
<dbReference type="InterPro" id="IPR036186">
    <property type="entry name" value="Serpin_sf"/>
</dbReference>
<name>A0A645BK12_9ZZZZ</name>
<proteinExistence type="predicted"/>
<accession>A0A645BK12</accession>
<dbReference type="GO" id="GO:0004867">
    <property type="term" value="F:serine-type endopeptidase inhibitor activity"/>
    <property type="evidence" value="ECO:0007669"/>
    <property type="project" value="InterPro"/>
</dbReference>
<dbReference type="InterPro" id="IPR042185">
    <property type="entry name" value="Serpin_sf_2"/>
</dbReference>
<dbReference type="AlphaFoldDB" id="A0A645BK12"/>
<evidence type="ECO:0000259" key="1">
    <source>
        <dbReference type="SMART" id="SM00093"/>
    </source>
</evidence>
<dbReference type="InterPro" id="IPR023796">
    <property type="entry name" value="Serpin_dom"/>
</dbReference>
<sequence length="273" mass="29937">MINVEKDFLQTNADYYGASAYKSPFNNQTVDDINAWVKRNTAEMIDSIIDSINADSVMYLINALAFEAEWDKVYTKEDISDGSFTAFDGTKRSVKMMYSEESKYIETSSATGFIKNYKDGKYSFVALLPNEGINISDYISSLSGTDFLSAVKNAKDENVLAHMPKFSFDYTVEMNEALKALGIKDAFDGGKADFSKLGSSQAGNIFIGNVLHKTFISVDELGTKAGAVTKVEMSVECAPMGHEISLDRSFVYAIVDNTTGLPLFIGAVLDIAD</sequence>
<dbReference type="Pfam" id="PF00079">
    <property type="entry name" value="Serpin"/>
    <property type="match status" value="1"/>
</dbReference>
<dbReference type="InterPro" id="IPR042178">
    <property type="entry name" value="Serpin_sf_1"/>
</dbReference>
<dbReference type="PROSITE" id="PS00284">
    <property type="entry name" value="SERPIN"/>
    <property type="match status" value="1"/>
</dbReference>
<dbReference type="EMBL" id="VSSQ01020735">
    <property type="protein sequence ID" value="MPM65819.1"/>
    <property type="molecule type" value="Genomic_DNA"/>
</dbReference>
<organism evidence="2">
    <name type="scientific">bioreactor metagenome</name>
    <dbReference type="NCBI Taxonomy" id="1076179"/>
    <lineage>
        <taxon>unclassified sequences</taxon>
        <taxon>metagenomes</taxon>
        <taxon>ecological metagenomes</taxon>
    </lineage>
</organism>
<dbReference type="SUPFAM" id="SSF56574">
    <property type="entry name" value="Serpins"/>
    <property type="match status" value="1"/>
</dbReference>
<evidence type="ECO:0000313" key="2">
    <source>
        <dbReference type="EMBL" id="MPM65819.1"/>
    </source>
</evidence>
<dbReference type="InterPro" id="IPR000215">
    <property type="entry name" value="Serpin_fam"/>
</dbReference>
<gene>
    <name evidence="2" type="ORF">SDC9_112723</name>
</gene>
<dbReference type="PANTHER" id="PTHR11461">
    <property type="entry name" value="SERINE PROTEASE INHIBITOR, SERPIN"/>
    <property type="match status" value="1"/>
</dbReference>
<reference evidence="2" key="1">
    <citation type="submission" date="2019-08" db="EMBL/GenBank/DDBJ databases">
        <authorList>
            <person name="Kucharzyk K."/>
            <person name="Murdoch R.W."/>
            <person name="Higgins S."/>
            <person name="Loffler F."/>
        </authorList>
    </citation>
    <scope>NUCLEOTIDE SEQUENCE</scope>
</reference>
<feature type="domain" description="Serpin" evidence="1">
    <location>
        <begin position="1"/>
        <end position="271"/>
    </location>
</feature>